<proteinExistence type="predicted"/>
<feature type="region of interest" description="Disordered" evidence="1">
    <location>
        <begin position="84"/>
        <end position="107"/>
    </location>
</feature>
<name>A0A9J6F9B7_HAELO</name>
<reference evidence="2 3" key="1">
    <citation type="journal article" date="2020" name="Cell">
        <title>Large-Scale Comparative Analyses of Tick Genomes Elucidate Their Genetic Diversity and Vector Capacities.</title>
        <authorList>
            <consortium name="Tick Genome and Microbiome Consortium (TIGMIC)"/>
            <person name="Jia N."/>
            <person name="Wang J."/>
            <person name="Shi W."/>
            <person name="Du L."/>
            <person name="Sun Y."/>
            <person name="Zhan W."/>
            <person name="Jiang J.F."/>
            <person name="Wang Q."/>
            <person name="Zhang B."/>
            <person name="Ji P."/>
            <person name="Bell-Sakyi L."/>
            <person name="Cui X.M."/>
            <person name="Yuan T.T."/>
            <person name="Jiang B.G."/>
            <person name="Yang W.F."/>
            <person name="Lam T.T."/>
            <person name="Chang Q.C."/>
            <person name="Ding S.J."/>
            <person name="Wang X.J."/>
            <person name="Zhu J.G."/>
            <person name="Ruan X.D."/>
            <person name="Zhao L."/>
            <person name="Wei J.T."/>
            <person name="Ye R.Z."/>
            <person name="Que T.C."/>
            <person name="Du C.H."/>
            <person name="Zhou Y.H."/>
            <person name="Cheng J.X."/>
            <person name="Dai P.F."/>
            <person name="Guo W.B."/>
            <person name="Han X.H."/>
            <person name="Huang E.J."/>
            <person name="Li L.F."/>
            <person name="Wei W."/>
            <person name="Gao Y.C."/>
            <person name="Liu J.Z."/>
            <person name="Shao H.Z."/>
            <person name="Wang X."/>
            <person name="Wang C.C."/>
            <person name="Yang T.C."/>
            <person name="Huo Q.B."/>
            <person name="Li W."/>
            <person name="Chen H.Y."/>
            <person name="Chen S.E."/>
            <person name="Zhou L.G."/>
            <person name="Ni X.B."/>
            <person name="Tian J.H."/>
            <person name="Sheng Y."/>
            <person name="Liu T."/>
            <person name="Pan Y.S."/>
            <person name="Xia L.Y."/>
            <person name="Li J."/>
            <person name="Zhao F."/>
            <person name="Cao W.C."/>
        </authorList>
    </citation>
    <scope>NUCLEOTIDE SEQUENCE [LARGE SCALE GENOMIC DNA]</scope>
    <source>
        <strain evidence="2">HaeL-2018</strain>
    </source>
</reference>
<dbReference type="Proteomes" id="UP000821853">
    <property type="component" value="Chromosome 1"/>
</dbReference>
<dbReference type="EMBL" id="JABSTR010000001">
    <property type="protein sequence ID" value="KAH9362830.1"/>
    <property type="molecule type" value="Genomic_DNA"/>
</dbReference>
<gene>
    <name evidence="2" type="ORF">HPB48_015207</name>
</gene>
<evidence type="ECO:0000256" key="1">
    <source>
        <dbReference type="SAM" id="MobiDB-lite"/>
    </source>
</evidence>
<protein>
    <submittedName>
        <fullName evidence="2">Uncharacterized protein</fullName>
    </submittedName>
</protein>
<comment type="caution">
    <text evidence="2">The sequence shown here is derived from an EMBL/GenBank/DDBJ whole genome shotgun (WGS) entry which is preliminary data.</text>
</comment>
<dbReference type="VEuPathDB" id="VectorBase:HLOH_040943"/>
<organism evidence="2 3">
    <name type="scientific">Haemaphysalis longicornis</name>
    <name type="common">Bush tick</name>
    <dbReference type="NCBI Taxonomy" id="44386"/>
    <lineage>
        <taxon>Eukaryota</taxon>
        <taxon>Metazoa</taxon>
        <taxon>Ecdysozoa</taxon>
        <taxon>Arthropoda</taxon>
        <taxon>Chelicerata</taxon>
        <taxon>Arachnida</taxon>
        <taxon>Acari</taxon>
        <taxon>Parasitiformes</taxon>
        <taxon>Ixodida</taxon>
        <taxon>Ixodoidea</taxon>
        <taxon>Ixodidae</taxon>
        <taxon>Haemaphysalinae</taxon>
        <taxon>Haemaphysalis</taxon>
    </lineage>
</organism>
<keyword evidence="3" id="KW-1185">Reference proteome</keyword>
<evidence type="ECO:0000313" key="2">
    <source>
        <dbReference type="EMBL" id="KAH9362830.1"/>
    </source>
</evidence>
<sequence>MYGMVSSQSGGKGRSLRRHQLSRQRTTHSLNAAVGGSPRAGPSCSTADQPASPARSSSHRGQHNVYGRLVGFLKHTWTGFTMAVGKRPTPEPERVAPSFQPRGAQGRCPKGVVTRNHWKRAFAVAMSVKRPSQCL</sequence>
<feature type="region of interest" description="Disordered" evidence="1">
    <location>
        <begin position="1"/>
        <end position="63"/>
    </location>
</feature>
<feature type="compositionally biased region" description="Basic residues" evidence="1">
    <location>
        <begin position="14"/>
        <end position="26"/>
    </location>
</feature>
<accession>A0A9J6F9B7</accession>
<evidence type="ECO:0000313" key="3">
    <source>
        <dbReference type="Proteomes" id="UP000821853"/>
    </source>
</evidence>
<dbReference type="AlphaFoldDB" id="A0A9J6F9B7"/>